<name>A0ABQ9HUH1_9NEOP</name>
<dbReference type="Proteomes" id="UP001159363">
    <property type="component" value="Chromosome X"/>
</dbReference>
<dbReference type="EMBL" id="JARBHB010000004">
    <property type="protein sequence ID" value="KAJ8887709.1"/>
    <property type="molecule type" value="Genomic_DNA"/>
</dbReference>
<accession>A0ABQ9HUH1</accession>
<proteinExistence type="predicted"/>
<reference evidence="2 3" key="1">
    <citation type="submission" date="2023-02" db="EMBL/GenBank/DDBJ databases">
        <title>LHISI_Scaffold_Assembly.</title>
        <authorList>
            <person name="Stuart O.P."/>
            <person name="Cleave R."/>
            <person name="Magrath M.J.L."/>
            <person name="Mikheyev A.S."/>
        </authorList>
    </citation>
    <scope>NUCLEOTIDE SEQUENCE [LARGE SCALE GENOMIC DNA]</scope>
    <source>
        <strain evidence="2">Daus_M_001</strain>
        <tissue evidence="2">Leg muscle</tissue>
    </source>
</reference>
<evidence type="ECO:0000313" key="2">
    <source>
        <dbReference type="EMBL" id="KAJ8887709.1"/>
    </source>
</evidence>
<dbReference type="SUPFAM" id="SSF56112">
    <property type="entry name" value="Protein kinase-like (PK-like)"/>
    <property type="match status" value="1"/>
</dbReference>
<evidence type="ECO:0000259" key="1">
    <source>
        <dbReference type="SMART" id="SM00587"/>
    </source>
</evidence>
<protein>
    <recommendedName>
        <fullName evidence="1">CHK kinase-like domain-containing protein</fullName>
    </recommendedName>
</protein>
<dbReference type="Pfam" id="PF02958">
    <property type="entry name" value="EcKL"/>
    <property type="match status" value="1"/>
</dbReference>
<dbReference type="PANTHER" id="PTHR11012">
    <property type="entry name" value="PROTEIN KINASE-LIKE DOMAIN-CONTAINING"/>
    <property type="match status" value="1"/>
</dbReference>
<dbReference type="PANTHER" id="PTHR11012:SF8">
    <property type="entry name" value="JUVENILE HORMONE-INDUCIBLE PROTEIN 26"/>
    <property type="match status" value="1"/>
</dbReference>
<keyword evidence="3" id="KW-1185">Reference proteome</keyword>
<gene>
    <name evidence="2" type="ORF">PR048_013927</name>
</gene>
<organism evidence="2 3">
    <name type="scientific">Dryococelus australis</name>
    <dbReference type="NCBI Taxonomy" id="614101"/>
    <lineage>
        <taxon>Eukaryota</taxon>
        <taxon>Metazoa</taxon>
        <taxon>Ecdysozoa</taxon>
        <taxon>Arthropoda</taxon>
        <taxon>Hexapoda</taxon>
        <taxon>Insecta</taxon>
        <taxon>Pterygota</taxon>
        <taxon>Neoptera</taxon>
        <taxon>Polyneoptera</taxon>
        <taxon>Phasmatodea</taxon>
        <taxon>Verophasmatodea</taxon>
        <taxon>Anareolatae</taxon>
        <taxon>Phasmatidae</taxon>
        <taxon>Eurycanthinae</taxon>
        <taxon>Dryococelus</taxon>
    </lineage>
</organism>
<feature type="domain" description="CHK kinase-like" evidence="1">
    <location>
        <begin position="121"/>
        <end position="316"/>
    </location>
</feature>
<dbReference type="InterPro" id="IPR004119">
    <property type="entry name" value="EcKL"/>
</dbReference>
<dbReference type="Gene3D" id="3.90.1200.10">
    <property type="match status" value="1"/>
</dbReference>
<evidence type="ECO:0000313" key="3">
    <source>
        <dbReference type="Proteomes" id="UP001159363"/>
    </source>
</evidence>
<sequence length="413" mass="47690">MNNTREADWVLVAIRRHLDRRGVTYADLQVRQLSTVGLILSKIYLAEWIVGSRQLQSVVCKLTEDEPFKTAFRVLMHFHNENFFFAELLPCLLGPASVQNDVSLLFPLFHFAHRDDLQWLIAMEDLTALDYKNVHKTLDLRHTTLALQALGRFHALSYVAKKTQPAQFHSLIGRLQYPRKEKSFNFTLELLILNSLRHTISLFREAHPGEYAKHSAQIEEIISDATEVYGRLYTGSEPLALLCHGDFKSENLLFSYDGEENPSTVKLIDFQLLSYSSPAIDVFLLLFMSTAPEIWETFWDTLFSSYHEALLETVSKYNKCSLESLQEELGAEAFKTEFRKYCHHGFYVSNFFQPLRNCEPELNALIIKTLAEDEISQTKLNNLLVNMNNNYSAEMKHYALTLLQQVLVFKCMP</sequence>
<dbReference type="InterPro" id="IPR011009">
    <property type="entry name" value="Kinase-like_dom_sf"/>
</dbReference>
<dbReference type="InterPro" id="IPR015897">
    <property type="entry name" value="CHK_kinase-like"/>
</dbReference>
<comment type="caution">
    <text evidence="2">The sequence shown here is derived from an EMBL/GenBank/DDBJ whole genome shotgun (WGS) entry which is preliminary data.</text>
</comment>
<dbReference type="SMART" id="SM00587">
    <property type="entry name" value="CHK"/>
    <property type="match status" value="1"/>
</dbReference>